<protein>
    <recommendedName>
        <fullName evidence="5">Glycosyltransferase subfamily 4-like N-terminal domain-containing protein</fullName>
    </recommendedName>
</protein>
<dbReference type="Proteomes" id="UP000230775">
    <property type="component" value="Unassembled WGS sequence"/>
</dbReference>
<comment type="caution">
    <text evidence="3">The sequence shown here is derived from an EMBL/GenBank/DDBJ whole genome shotgun (WGS) entry which is preliminary data.</text>
</comment>
<evidence type="ECO:0000313" key="3">
    <source>
        <dbReference type="EMBL" id="PIS14325.1"/>
    </source>
</evidence>
<name>A0A2H0WNY5_9BACT</name>
<dbReference type="Gene3D" id="3.40.50.2000">
    <property type="entry name" value="Glycogen Phosphorylase B"/>
    <property type="match status" value="2"/>
</dbReference>
<dbReference type="Pfam" id="PF00534">
    <property type="entry name" value="Glycos_transf_1"/>
    <property type="match status" value="1"/>
</dbReference>
<dbReference type="PANTHER" id="PTHR12526">
    <property type="entry name" value="GLYCOSYLTRANSFERASE"/>
    <property type="match status" value="1"/>
</dbReference>
<proteinExistence type="predicted"/>
<dbReference type="InterPro" id="IPR001296">
    <property type="entry name" value="Glyco_trans_1"/>
</dbReference>
<dbReference type="AlphaFoldDB" id="A0A2H0WNY5"/>
<evidence type="ECO:0000259" key="1">
    <source>
        <dbReference type="Pfam" id="PF00534"/>
    </source>
</evidence>
<gene>
    <name evidence="3" type="ORF">COT64_03255</name>
</gene>
<dbReference type="EMBL" id="PEZI01000069">
    <property type="protein sequence ID" value="PIS14325.1"/>
    <property type="molecule type" value="Genomic_DNA"/>
</dbReference>
<evidence type="ECO:0000259" key="2">
    <source>
        <dbReference type="Pfam" id="PF13439"/>
    </source>
</evidence>
<evidence type="ECO:0008006" key="5">
    <source>
        <dbReference type="Google" id="ProtNLM"/>
    </source>
</evidence>
<feature type="domain" description="Glycosyl transferase family 1" evidence="1">
    <location>
        <begin position="176"/>
        <end position="327"/>
    </location>
</feature>
<dbReference type="InterPro" id="IPR028098">
    <property type="entry name" value="Glyco_trans_4-like_N"/>
</dbReference>
<dbReference type="SUPFAM" id="SSF53756">
    <property type="entry name" value="UDP-Glycosyltransferase/glycogen phosphorylase"/>
    <property type="match status" value="1"/>
</dbReference>
<accession>A0A2H0WNY5</accession>
<organism evidence="3 4">
    <name type="scientific">Candidatus Shapirobacteria bacterium CG09_land_8_20_14_0_10_39_12</name>
    <dbReference type="NCBI Taxonomy" id="1974885"/>
    <lineage>
        <taxon>Bacteria</taxon>
        <taxon>Candidatus Shapironibacteriota</taxon>
    </lineage>
</organism>
<reference evidence="4" key="1">
    <citation type="submission" date="2017-09" db="EMBL/GenBank/DDBJ databases">
        <title>Depth-based differentiation of microbial function through sediment-hosted aquifers and enrichment of novel symbionts in the deep terrestrial subsurface.</title>
        <authorList>
            <person name="Probst A.J."/>
            <person name="Ladd B."/>
            <person name="Jarett J.K."/>
            <person name="Geller-Mcgrath D.E."/>
            <person name="Sieber C.M.K."/>
            <person name="Emerson J.B."/>
            <person name="Anantharaman K."/>
            <person name="Thomas B.C."/>
            <person name="Malmstrom R."/>
            <person name="Stieglmeier M."/>
            <person name="Klingl A."/>
            <person name="Woyke T."/>
            <person name="Ryan C.M."/>
            <person name="Banfield J.F."/>
        </authorList>
    </citation>
    <scope>NUCLEOTIDE SEQUENCE [LARGE SCALE GENOMIC DNA]</scope>
</reference>
<sequence length="350" mass="40773">MKILFLTRKFWPSIGGVEKHTLEVSKILTKMGHSVKVIAEADSNFKFEILNFKSIFKYQNITIFKIPITTGEKLKKFQIWSWLGKNRGLLKDSDIIHCHDVFFWYLPFRFLFPKKKVFITFHGWEGKFPPALKAKLVRKISEKLAFGNICVGDFIKKWYGTKPDFVTYGGANLIQNSKFKIQNYNLKLKILFIGRLEEDTGLPVYLKALAILKNSGFKVSVEFAGDGGLRKEAEKYGRVLGFVGDLGNYIQNSDFIFTSGYLAILEAMIRKKLIFSVYDNPLKEDYLKLAPFSKWIIIESSPEQLAQKISYYFESPKEEKEMTEKAFDWAKEQSWKKVSEIYINLWQKYL</sequence>
<dbReference type="Pfam" id="PF13439">
    <property type="entry name" value="Glyco_transf_4"/>
    <property type="match status" value="1"/>
</dbReference>
<dbReference type="GO" id="GO:0016757">
    <property type="term" value="F:glycosyltransferase activity"/>
    <property type="evidence" value="ECO:0007669"/>
    <property type="project" value="InterPro"/>
</dbReference>
<feature type="domain" description="Glycosyltransferase subfamily 4-like N-terminal" evidence="2">
    <location>
        <begin position="14"/>
        <end position="158"/>
    </location>
</feature>
<dbReference type="CDD" id="cd03801">
    <property type="entry name" value="GT4_PimA-like"/>
    <property type="match status" value="1"/>
</dbReference>
<evidence type="ECO:0000313" key="4">
    <source>
        <dbReference type="Proteomes" id="UP000230775"/>
    </source>
</evidence>
<dbReference type="PANTHER" id="PTHR12526:SF572">
    <property type="entry name" value="BLL5144 PROTEIN"/>
    <property type="match status" value="1"/>
</dbReference>